<feature type="transmembrane region" description="Helical" evidence="1">
    <location>
        <begin position="286"/>
        <end position="309"/>
    </location>
</feature>
<sequence length="338" mass="38813">MSIQQKKEKCRKPVNEVITTENTIISIVIVNYMTKELLSDCLKSIFREDYKRNQIIVVDNNSTDGSAEMVEEDYPTVHLIKNKENVGFAKANNIAIKHAIGEYILLLNPDTELTDSTIEKLVGFMEKDTSVSACGCMVLYPDGRIQISCGYFPSFSSACLGGQSINMLYRKIFPNSNFLGACGITPEALNSIQEVETLLGACVMIRREVLEQVGLFDENMFLYFEECDLFYRIRKAGGKVMYTPDTKVIHHAGGSSNKNISKAVMYYQNSQEYYFIKNYSLKNIKLFKMAIMISAIIKTPFLSLMYVFCNKDRKLEQRRKIAWHWYTFLYQLKMLILQ</sequence>
<evidence type="ECO:0000313" key="4">
    <source>
        <dbReference type="Proteomes" id="UP000218542"/>
    </source>
</evidence>
<evidence type="ECO:0000256" key="1">
    <source>
        <dbReference type="SAM" id="Phobius"/>
    </source>
</evidence>
<feature type="domain" description="Glycosyltransferase 2-like" evidence="2">
    <location>
        <begin position="26"/>
        <end position="151"/>
    </location>
</feature>
<evidence type="ECO:0000313" key="3">
    <source>
        <dbReference type="EMBL" id="GAX59189.1"/>
    </source>
</evidence>
<keyword evidence="4" id="KW-1185">Reference proteome</keyword>
<protein>
    <submittedName>
        <fullName evidence="3">Glycosyl transferase family 2</fullName>
    </submittedName>
</protein>
<dbReference type="PANTHER" id="PTHR43179:SF7">
    <property type="entry name" value="RHAMNOSYLTRANSFERASE WBBL"/>
    <property type="match status" value="1"/>
</dbReference>
<name>A0A286TTE6_9BACT</name>
<dbReference type="SUPFAM" id="SSF53448">
    <property type="entry name" value="Nucleotide-diphospho-sugar transferases"/>
    <property type="match status" value="1"/>
</dbReference>
<dbReference type="PANTHER" id="PTHR43179">
    <property type="entry name" value="RHAMNOSYLTRANSFERASE WBBL"/>
    <property type="match status" value="1"/>
</dbReference>
<evidence type="ECO:0000259" key="2">
    <source>
        <dbReference type="Pfam" id="PF00535"/>
    </source>
</evidence>
<keyword evidence="1" id="KW-0812">Transmembrane</keyword>
<dbReference type="Gene3D" id="3.90.550.10">
    <property type="entry name" value="Spore Coat Polysaccharide Biosynthesis Protein SpsA, Chain A"/>
    <property type="match status" value="1"/>
</dbReference>
<dbReference type="Proteomes" id="UP000218542">
    <property type="component" value="Unassembled WGS sequence"/>
</dbReference>
<dbReference type="GO" id="GO:0016740">
    <property type="term" value="F:transferase activity"/>
    <property type="evidence" value="ECO:0007669"/>
    <property type="project" value="UniProtKB-KW"/>
</dbReference>
<reference evidence="4" key="1">
    <citation type="journal article" date="2017" name="Environ. Microbiol. Rep.">
        <title>Genetic Diversity of Marine Anaerobic Ammonium-Oxidizing Bacteria as Revealed by Genomic and Proteomic Analyses of 'Candidatus Scalindua japonica'.</title>
        <authorList>
            <person name="Oshiki M."/>
            <person name="Mizuto K."/>
            <person name="Kimura Z."/>
            <person name="Kindaichi T."/>
            <person name="Satoh H."/>
            <person name="Okabe S."/>
        </authorList>
    </citation>
    <scope>NUCLEOTIDE SEQUENCE [LARGE SCALE GENOMIC DNA]</scope>
    <source>
        <strain evidence="4">husup-a2</strain>
    </source>
</reference>
<organism evidence="3 4">
    <name type="scientific">Candidatus Scalindua japonica</name>
    <dbReference type="NCBI Taxonomy" id="1284222"/>
    <lineage>
        <taxon>Bacteria</taxon>
        <taxon>Pseudomonadati</taxon>
        <taxon>Planctomycetota</taxon>
        <taxon>Candidatus Brocadiia</taxon>
        <taxon>Candidatus Brocadiales</taxon>
        <taxon>Candidatus Scalinduaceae</taxon>
        <taxon>Candidatus Scalindua</taxon>
    </lineage>
</organism>
<dbReference type="InterPro" id="IPR001173">
    <property type="entry name" value="Glyco_trans_2-like"/>
</dbReference>
<dbReference type="EMBL" id="BAOS01000001">
    <property type="protein sequence ID" value="GAX59189.1"/>
    <property type="molecule type" value="Genomic_DNA"/>
</dbReference>
<keyword evidence="1" id="KW-0472">Membrane</keyword>
<comment type="caution">
    <text evidence="3">The sequence shown here is derived from an EMBL/GenBank/DDBJ whole genome shotgun (WGS) entry which is preliminary data.</text>
</comment>
<dbReference type="OrthoDB" id="9771846at2"/>
<dbReference type="RefSeq" id="WP_096892327.1">
    <property type="nucleotide sequence ID" value="NZ_BAOS01000001.1"/>
</dbReference>
<keyword evidence="3" id="KW-0808">Transferase</keyword>
<keyword evidence="1" id="KW-1133">Transmembrane helix</keyword>
<accession>A0A286TTE6</accession>
<dbReference type="InterPro" id="IPR029044">
    <property type="entry name" value="Nucleotide-diphossugar_trans"/>
</dbReference>
<proteinExistence type="predicted"/>
<dbReference type="AlphaFoldDB" id="A0A286TTE6"/>
<dbReference type="Pfam" id="PF00535">
    <property type="entry name" value="Glycos_transf_2"/>
    <property type="match status" value="1"/>
</dbReference>
<dbReference type="CDD" id="cd04186">
    <property type="entry name" value="GT_2_like_c"/>
    <property type="match status" value="1"/>
</dbReference>
<gene>
    <name evidence="3" type="ORF">SCALIN_C01_0120</name>
</gene>